<dbReference type="InterPro" id="IPR037518">
    <property type="entry name" value="MPN"/>
</dbReference>
<organism evidence="9">
    <name type="scientific">Baileyella intestinalis</name>
    <dbReference type="NCBI Taxonomy" id="2606709"/>
    <lineage>
        <taxon>Bacteria</taxon>
        <taxon>Bacillati</taxon>
        <taxon>Bacillota</taxon>
        <taxon>Clostridia</taxon>
        <taxon>Peptostreptococcales</taxon>
        <taxon>Anaerovoracaceae</taxon>
        <taxon>Baileyella</taxon>
    </lineage>
</organism>
<sequence length="231" mass="25547">MQIRNLPEEERPQEKMFYYGRESLSTSELVALLIRTGNREKSAVQLAEDIISHASEVSGSLYSAELKELMAVPGVGRTKACAVAAAVELTKRFRESSGMPKDKACNPNEVFNLLKDELRDEKREHLIELLLNNRCQVESKITISIGALDSTAVNPREVLSYAIRRGAAGIILVHNHPSGDPEPSTEDLAATRRIQQAADIVGIRLLDHIIIGDNSFCSMKESGYMELVTAR</sequence>
<name>A0A6A8M602_9FIRM</name>
<dbReference type="Pfam" id="PF20582">
    <property type="entry name" value="UPF0758_N"/>
    <property type="match status" value="1"/>
</dbReference>
<keyword evidence="3" id="KW-0479">Metal-binding</keyword>
<keyword evidence="6" id="KW-0482">Metalloprotease</keyword>
<dbReference type="EMBL" id="VUNB01000001">
    <property type="protein sequence ID" value="MST68263.1"/>
    <property type="molecule type" value="Genomic_DNA"/>
</dbReference>
<dbReference type="NCBIfam" id="TIGR00608">
    <property type="entry name" value="radc"/>
    <property type="match status" value="1"/>
</dbReference>
<comment type="similarity">
    <text evidence="1 7">Belongs to the UPF0758 family.</text>
</comment>
<dbReference type="GO" id="GO:0046872">
    <property type="term" value="F:metal ion binding"/>
    <property type="evidence" value="ECO:0007669"/>
    <property type="project" value="UniProtKB-KW"/>
</dbReference>
<protein>
    <submittedName>
        <fullName evidence="9">JAB domain-containing protein</fullName>
    </submittedName>
</protein>
<dbReference type="AlphaFoldDB" id="A0A6A8M602"/>
<accession>A0A6A8M602</accession>
<dbReference type="InterPro" id="IPR001405">
    <property type="entry name" value="UPF0758"/>
</dbReference>
<dbReference type="PROSITE" id="PS01302">
    <property type="entry name" value="UPF0758"/>
    <property type="match status" value="1"/>
</dbReference>
<keyword evidence="4" id="KW-0378">Hydrolase</keyword>
<reference evidence="9" key="1">
    <citation type="submission" date="2019-09" db="EMBL/GenBank/DDBJ databases">
        <title>In-depth cultivation of the pig gut microbiome towards novel bacterial diversity and tailored functional studies.</title>
        <authorList>
            <person name="Wylensek D."/>
            <person name="Hitch T.C.A."/>
            <person name="Clavel T."/>
        </authorList>
    </citation>
    <scope>NUCLEOTIDE SEQUENCE</scope>
    <source>
        <strain evidence="9">RF-744-FAT-WT-3</strain>
    </source>
</reference>
<dbReference type="NCBIfam" id="NF000642">
    <property type="entry name" value="PRK00024.1"/>
    <property type="match status" value="1"/>
</dbReference>
<dbReference type="PANTHER" id="PTHR30471">
    <property type="entry name" value="DNA REPAIR PROTEIN RADC"/>
    <property type="match status" value="1"/>
</dbReference>
<dbReference type="CDD" id="cd08071">
    <property type="entry name" value="MPN_DUF2466"/>
    <property type="match status" value="1"/>
</dbReference>
<evidence type="ECO:0000256" key="2">
    <source>
        <dbReference type="ARBA" id="ARBA00022670"/>
    </source>
</evidence>
<evidence type="ECO:0000256" key="3">
    <source>
        <dbReference type="ARBA" id="ARBA00022723"/>
    </source>
</evidence>
<evidence type="ECO:0000259" key="8">
    <source>
        <dbReference type="PROSITE" id="PS50249"/>
    </source>
</evidence>
<dbReference type="InterPro" id="IPR025657">
    <property type="entry name" value="RadC_JAB"/>
</dbReference>
<comment type="caution">
    <text evidence="9">The sequence shown here is derived from an EMBL/GenBank/DDBJ whole genome shotgun (WGS) entry which is preliminary data.</text>
</comment>
<evidence type="ECO:0000313" key="9">
    <source>
        <dbReference type="EMBL" id="MST68263.1"/>
    </source>
</evidence>
<evidence type="ECO:0000256" key="5">
    <source>
        <dbReference type="ARBA" id="ARBA00022833"/>
    </source>
</evidence>
<gene>
    <name evidence="9" type="ORF">FYJ66_01390</name>
</gene>
<keyword evidence="2" id="KW-0645">Protease</keyword>
<dbReference type="InterPro" id="IPR046778">
    <property type="entry name" value="UPF0758_N"/>
</dbReference>
<dbReference type="InterPro" id="IPR020891">
    <property type="entry name" value="UPF0758_CS"/>
</dbReference>
<dbReference type="Gene3D" id="3.40.140.10">
    <property type="entry name" value="Cytidine Deaminase, domain 2"/>
    <property type="match status" value="1"/>
</dbReference>
<evidence type="ECO:0000256" key="6">
    <source>
        <dbReference type="ARBA" id="ARBA00023049"/>
    </source>
</evidence>
<proteinExistence type="inferred from homology"/>
<feature type="domain" description="MPN" evidence="8">
    <location>
        <begin position="103"/>
        <end position="225"/>
    </location>
</feature>
<dbReference type="PROSITE" id="PS50249">
    <property type="entry name" value="MPN"/>
    <property type="match status" value="1"/>
</dbReference>
<dbReference type="RefSeq" id="WP_154571731.1">
    <property type="nucleotide sequence ID" value="NZ_JAQDDW010000001.1"/>
</dbReference>
<dbReference type="GO" id="GO:0008237">
    <property type="term" value="F:metallopeptidase activity"/>
    <property type="evidence" value="ECO:0007669"/>
    <property type="project" value="UniProtKB-KW"/>
</dbReference>
<dbReference type="SUPFAM" id="SSF102712">
    <property type="entry name" value="JAB1/MPN domain"/>
    <property type="match status" value="1"/>
</dbReference>
<evidence type="ECO:0000256" key="4">
    <source>
        <dbReference type="ARBA" id="ARBA00022801"/>
    </source>
</evidence>
<evidence type="ECO:0000256" key="7">
    <source>
        <dbReference type="RuleBase" id="RU003797"/>
    </source>
</evidence>
<evidence type="ECO:0000256" key="1">
    <source>
        <dbReference type="ARBA" id="ARBA00010243"/>
    </source>
</evidence>
<keyword evidence="5" id="KW-0862">Zinc</keyword>
<dbReference type="PANTHER" id="PTHR30471:SF3">
    <property type="entry name" value="UPF0758 PROTEIN YEES-RELATED"/>
    <property type="match status" value="1"/>
</dbReference>
<dbReference type="GO" id="GO:0006508">
    <property type="term" value="P:proteolysis"/>
    <property type="evidence" value="ECO:0007669"/>
    <property type="project" value="UniProtKB-KW"/>
</dbReference>
<dbReference type="Pfam" id="PF04002">
    <property type="entry name" value="RadC"/>
    <property type="match status" value="1"/>
</dbReference>